<proteinExistence type="predicted"/>
<dbReference type="InterPro" id="IPR005646">
    <property type="entry name" value="FapA"/>
</dbReference>
<sequence>MGENHNSISSIDGSVYVKNREIIVKNPENNGKLAIISPPSRGELYINEKRINKPHSISEDDYIEFKEFREQGQRIIDISLNEDKTEAYISITYKKEIVYYLKDIEASSNLILDIEAKEEAEPPIINESELNNELKKVRISYGIDNDAIKYIASSGNVYRKIIARGIKAKEPIEDSIKIFFNSSNKIKIDDDVEKVDYRDFNFIVSVKAGEVLAEIIKGENGVDGRNVFSEKIPGKEKKKIVFSAGQGSKLKDNLIISTIDGKPCFDKGKVWVEPMYVLNKDVTISTGNIKFPANVQINGKVTEGMSVYSEGSVLIKNGVFSGFIEAKDTSEIKGNIVSSIIDIGGKDLIKEKRIKELRELKDYLKSLINNIVYLKDHNFVQNNVTYGMIIKSLIETKYKNIPKVCIKIISHTMQDDCHNSRVVKLVKEKLIGAAPSNIKNINELDEIMFELDKEIEDLEKEVVIASDLIIEYAQESQINVMGNINITGKGLFTSKLYASCNINFLKGNSVCRGGHLKAGKLIKASIIGSESGVVTSLEVEKDGEINVDIAYHNTIFIIGNKKYILEKPSKNVHAYIEKDGSLNVEKLLL</sequence>
<dbReference type="PANTHER" id="PTHR38032">
    <property type="entry name" value="POLYMERASE-RELATED"/>
    <property type="match status" value="1"/>
</dbReference>
<dbReference type="EMBL" id="VSSQ01000451">
    <property type="protein sequence ID" value="MPL95030.1"/>
    <property type="molecule type" value="Genomic_DNA"/>
</dbReference>
<feature type="domain" description="Flagellar Assembly Protein A N-terminal region" evidence="2">
    <location>
        <begin position="76"/>
        <end position="267"/>
    </location>
</feature>
<keyword evidence="1" id="KW-0175">Coiled coil</keyword>
<dbReference type="Pfam" id="PF03961">
    <property type="entry name" value="FapA"/>
    <property type="match status" value="1"/>
</dbReference>
<reference evidence="3" key="1">
    <citation type="submission" date="2019-08" db="EMBL/GenBank/DDBJ databases">
        <authorList>
            <person name="Kucharzyk K."/>
            <person name="Murdoch R.W."/>
            <person name="Higgins S."/>
            <person name="Loffler F."/>
        </authorList>
    </citation>
    <scope>NUCLEOTIDE SEQUENCE</scope>
</reference>
<name>A0A644VUY7_9ZZZZ</name>
<evidence type="ECO:0000313" key="3">
    <source>
        <dbReference type="EMBL" id="MPL95030.1"/>
    </source>
</evidence>
<dbReference type="PANTHER" id="PTHR38032:SF1">
    <property type="entry name" value="RNA-BINDING PROTEIN KHPB N-TERMINAL DOMAIN-CONTAINING PROTEIN"/>
    <property type="match status" value="1"/>
</dbReference>
<feature type="coiled-coil region" evidence="1">
    <location>
        <begin position="441"/>
        <end position="475"/>
    </location>
</feature>
<evidence type="ECO:0000256" key="1">
    <source>
        <dbReference type="SAM" id="Coils"/>
    </source>
</evidence>
<dbReference type="AlphaFoldDB" id="A0A644VUY7"/>
<protein>
    <recommendedName>
        <fullName evidence="2">Flagellar Assembly Protein A N-terminal region domain-containing protein</fullName>
    </recommendedName>
</protein>
<dbReference type="Pfam" id="PF20250">
    <property type="entry name" value="FapA_N"/>
    <property type="match status" value="1"/>
</dbReference>
<dbReference type="InterPro" id="IPR046866">
    <property type="entry name" value="FapA_N"/>
</dbReference>
<comment type="caution">
    <text evidence="3">The sequence shown here is derived from an EMBL/GenBank/DDBJ whole genome shotgun (WGS) entry which is preliminary data.</text>
</comment>
<dbReference type="InterPro" id="IPR046865">
    <property type="entry name" value="FapA_b_solenoid"/>
</dbReference>
<accession>A0A644VUY7</accession>
<organism evidence="3">
    <name type="scientific">bioreactor metagenome</name>
    <dbReference type="NCBI Taxonomy" id="1076179"/>
    <lineage>
        <taxon>unclassified sequences</taxon>
        <taxon>metagenomes</taxon>
        <taxon>ecological metagenomes</taxon>
    </lineage>
</organism>
<gene>
    <name evidence="3" type="ORF">SDC9_41193</name>
</gene>
<evidence type="ECO:0000259" key="2">
    <source>
        <dbReference type="Pfam" id="PF20250"/>
    </source>
</evidence>